<comment type="caution">
    <text evidence="3">The sequence shown here is derived from an EMBL/GenBank/DDBJ whole genome shotgun (WGS) entry which is preliminary data.</text>
</comment>
<gene>
    <name evidence="3" type="ORF">FMOSSE_LOCUS4854</name>
</gene>
<feature type="transmembrane region" description="Helical" evidence="2">
    <location>
        <begin position="1354"/>
        <end position="1378"/>
    </location>
</feature>
<dbReference type="EMBL" id="CAJVPP010000856">
    <property type="protein sequence ID" value="CAG8517443.1"/>
    <property type="molecule type" value="Genomic_DNA"/>
</dbReference>
<evidence type="ECO:0000256" key="2">
    <source>
        <dbReference type="SAM" id="Phobius"/>
    </source>
</evidence>
<organism evidence="3 4">
    <name type="scientific">Funneliformis mosseae</name>
    <name type="common">Endomycorrhizal fungus</name>
    <name type="synonym">Glomus mosseae</name>
    <dbReference type="NCBI Taxonomy" id="27381"/>
    <lineage>
        <taxon>Eukaryota</taxon>
        <taxon>Fungi</taxon>
        <taxon>Fungi incertae sedis</taxon>
        <taxon>Mucoromycota</taxon>
        <taxon>Glomeromycotina</taxon>
        <taxon>Glomeromycetes</taxon>
        <taxon>Glomerales</taxon>
        <taxon>Glomeraceae</taxon>
        <taxon>Funneliformis</taxon>
    </lineage>
</organism>
<dbReference type="GO" id="GO:0005886">
    <property type="term" value="C:plasma membrane"/>
    <property type="evidence" value="ECO:0007669"/>
    <property type="project" value="TreeGrafter"/>
</dbReference>
<keyword evidence="4" id="KW-1185">Reference proteome</keyword>
<keyword evidence="2" id="KW-0472">Membrane</keyword>
<feature type="transmembrane region" description="Helical" evidence="2">
    <location>
        <begin position="1319"/>
        <end position="1342"/>
    </location>
</feature>
<name>A0A9N9F8T7_FUNMO</name>
<dbReference type="GO" id="GO:0005216">
    <property type="term" value="F:monoatomic ion channel activity"/>
    <property type="evidence" value="ECO:0007669"/>
    <property type="project" value="InterPro"/>
</dbReference>
<dbReference type="GO" id="GO:0098703">
    <property type="term" value="P:calcium ion import across plasma membrane"/>
    <property type="evidence" value="ECO:0007669"/>
    <property type="project" value="TreeGrafter"/>
</dbReference>
<keyword evidence="2" id="KW-0812">Transmembrane</keyword>
<dbReference type="Proteomes" id="UP000789375">
    <property type="component" value="Unassembled WGS sequence"/>
</dbReference>
<feature type="transmembrane region" description="Helical" evidence="2">
    <location>
        <begin position="1497"/>
        <end position="1515"/>
    </location>
</feature>
<evidence type="ECO:0000256" key="1">
    <source>
        <dbReference type="ARBA" id="ARBA00022737"/>
    </source>
</evidence>
<reference evidence="3" key="1">
    <citation type="submission" date="2021-06" db="EMBL/GenBank/DDBJ databases">
        <authorList>
            <person name="Kallberg Y."/>
            <person name="Tangrot J."/>
            <person name="Rosling A."/>
        </authorList>
    </citation>
    <scope>NUCLEOTIDE SEQUENCE</scope>
    <source>
        <strain evidence="3">87-6 pot B 2015</strain>
    </source>
</reference>
<feature type="transmembrane region" description="Helical" evidence="2">
    <location>
        <begin position="1390"/>
        <end position="1410"/>
    </location>
</feature>
<accession>A0A9N9F8T7</accession>
<feature type="transmembrane region" description="Helical" evidence="2">
    <location>
        <begin position="1521"/>
        <end position="1541"/>
    </location>
</feature>
<dbReference type="PANTHER" id="PTHR10582">
    <property type="entry name" value="TRANSIENT RECEPTOR POTENTIAL ION CHANNEL PROTEIN"/>
    <property type="match status" value="1"/>
</dbReference>
<evidence type="ECO:0000313" key="4">
    <source>
        <dbReference type="Proteomes" id="UP000789375"/>
    </source>
</evidence>
<keyword evidence="2" id="KW-1133">Transmembrane helix</keyword>
<dbReference type="PANTHER" id="PTHR10582:SF2">
    <property type="entry name" value="INACTIVE"/>
    <property type="match status" value="1"/>
</dbReference>
<proteinExistence type="predicted"/>
<dbReference type="InterPro" id="IPR024862">
    <property type="entry name" value="TRPV"/>
</dbReference>
<sequence length="1724" mass="200822">MSDKKYSLDFTNFDNVPPKNLFLKKQRSQESNPLSNTELFMDDLKIESSKRKKPRSFNSFLSIANRSSNDGSSRNSISSIKSAISNILGFKSRRTQEQQPPIDLEFEVNKERFASHVAISPDGQYICTFDYKKLEFNIFHSITGISYSDDIVDPTYKFVKIPNLNASNDQLNPYKIDTSELYEYASIGRLREELRKTSSSEQQPNLNVPKSENYLNVPNYLNEKSNGISLENITMKQSQEKYEVELSRIFPSWSLSISNIMEHQGEHVIFVAVSAIIETDMKKKRTAEEDEVVRILNPNLNRYNSDEYANFNNRIPESVSDDPPDFEEIVVPKFDKAEGRTEIYRIVFDKCNHDLIQKPGVVKEFICHNLGGIIMFVEEGSDVQDFQSFEQDYYLTKMLATSCIIINAEGIFKVNYFEKRGEKLAFNSKFSVERFSFPKRLEKELKAWYKSKHCLDRLLSCIYHHYFFVDQYKDGVHTIEMYNLSTMEQMQIFINRHEESVQHTASHISSVFAVSQNKQLVACSNGEKSVTLFWIENGLDIGTIELGIETRILFLEFIDKDEKLLIITEEEVCLDIKEESKATNGENPIALTVIVEEDVDDSDSKGKQQIPIEKEKLLPEEKHVMKNEKEKIEKDINIERPKITRKKSSYYNDVEPNRVTKVKIWDLFSSSDDAVRTGMSGDLFPSKDNYHSHMARIPSKLYRMKDDGSLFSIIEHDGFVNLVNGVETDATILFGCTIFQAFETTPDQEENMPYVYSKHEEDTKLHKIFRRKMPSDVHKAIVDNKEPWVDINNYRRISAYLDADETIQLIIGHSTVQVWRNLPRQKKDKKEGFNLPKKEPVLEYIWANNIPTEHDTEDSRLQLQELWVGDYAFSLTVSWQYWEGGIVTSYYKRLSFPCKDGHVTPVLHACETLEHLNKRNNKIIDYKKMVEFEQIVEKTSRIVWRFIKKKPKIFKMMDVRYNVLSSLIRGGCYYLVKTALFGDMTLEELKAEKKNSKKLKKDDDVKNSTHKYKHILHIPRSKEWISDISPPKGNKPEYNKKSSGFYHRFISFLSEIIVWFYMLIKCKKKRNNNGIEEQSKTKIRMPTTDLEWAIEYCKGRERKDAIMVGYLLEYYSENALHHIGWMITISKALPLLYRYNLDYYVKALFYKECFADKELGTEYDASEIIPEHSKPRRNKIQDFKAFKPNTTLVSDKNHKPTLQVIFEFITVKLPRYYTDFVDNFDNDLAPPPIALRVVPLPNFTVHNIPKARVSYDWKSNLLRLLKILIIPRGYVIGREDKRLLSPFVQVVRYEKDNDIFDNPAMEAIIDFRWRPARNYFLQIFLAFIAYAICFGVISWAYMSKLETTGHIKGLLIAVIACFYYLAYYLIAVEVLQALHHGFRESLSVSNMFDIISIITPCIVMSIFVASSLKPNGFVEVETSTGVVTGISFTMLLLWCELLLYLRLLSVFLLLSNPDINVIKPKLEDFNLLNADDTLTGFKMETIFDPTSSDDNPFASFLSSVQAAYFWINGYWSQKDDFDYWAIEILSLFASLLLVTVLQNMLIAFMGGVYEEAAEKGRDALLRYRATLISDYEALEDVRFWPPEPDPEYIFYVGHSRSFEDWSEGRKDFRGCMYQRYENRASYKKYKFKEDPSDKFSLLKYKMDKKCNTSSITSAPSMPNELGITIPLDESFKEFQQSLNNRLANTDQKIDTKIVELQTNMQEMFIEIMEKLEKIENKRES</sequence>
<feature type="transmembrane region" description="Helical" evidence="2">
    <location>
        <begin position="1430"/>
        <end position="1454"/>
    </location>
</feature>
<protein>
    <submittedName>
        <fullName evidence="3">15980_t:CDS:1</fullName>
    </submittedName>
</protein>
<evidence type="ECO:0000313" key="3">
    <source>
        <dbReference type="EMBL" id="CAG8517443.1"/>
    </source>
</evidence>
<keyword evidence="1" id="KW-0677">Repeat</keyword>